<dbReference type="SMART" id="SM00028">
    <property type="entry name" value="TPR"/>
    <property type="match status" value="5"/>
</dbReference>
<proteinExistence type="predicted"/>
<dbReference type="Gene3D" id="1.25.40.10">
    <property type="entry name" value="Tetratricopeptide repeat domain"/>
    <property type="match status" value="1"/>
</dbReference>
<evidence type="ECO:0000313" key="6">
    <source>
        <dbReference type="Proteomes" id="UP000239576"/>
    </source>
</evidence>
<dbReference type="Pfam" id="PF00515">
    <property type="entry name" value="TPR_1"/>
    <property type="match status" value="2"/>
</dbReference>
<name>A0A2T1E6S4_9CYAN</name>
<organism evidence="5 6">
    <name type="scientific">Stenomitos frigidus ULC18</name>
    <dbReference type="NCBI Taxonomy" id="2107698"/>
    <lineage>
        <taxon>Bacteria</taxon>
        <taxon>Bacillati</taxon>
        <taxon>Cyanobacteriota</taxon>
        <taxon>Cyanophyceae</taxon>
        <taxon>Leptolyngbyales</taxon>
        <taxon>Leptolyngbyaceae</taxon>
        <taxon>Stenomitos</taxon>
    </lineage>
</organism>
<dbReference type="InterPro" id="IPR019734">
    <property type="entry name" value="TPR_rpt"/>
</dbReference>
<dbReference type="InterPro" id="IPR011990">
    <property type="entry name" value="TPR-like_helical_dom_sf"/>
</dbReference>
<sequence>MNPRTFNGQQDKGRQNNTQQPTRSLVSTTSIATQNSRVHRLDGKKLSPDRSGSPTASLSLAEQDTLLRQKALYEIKQGNYDTAIALFSLLIDRNPQSVNDYNNRGLLYFQNGQFVYALADYNTALQLNPRLAKVYNNRANCHASMGRPMEALFDYETALDLNPANTHARINQGITFRELEMYEHAIETFDLALQFDQMLSGSSSAPTKSSIAGHIYAQRGRTSHLAGDWNYAVADYRRALAVLAPSGAALLDVSRRLRLQVRNWLNELLMPQD</sequence>
<reference evidence="6" key="1">
    <citation type="submission" date="2018-02" db="EMBL/GenBank/DDBJ databases">
        <authorList>
            <person name="Moore K."/>
            <person name="Momper L."/>
        </authorList>
    </citation>
    <scope>NUCLEOTIDE SEQUENCE [LARGE SCALE GENOMIC DNA]</scope>
    <source>
        <strain evidence="6">ULC18</strain>
    </source>
</reference>
<dbReference type="PANTHER" id="PTHR44858:SF1">
    <property type="entry name" value="UDP-N-ACETYLGLUCOSAMINE--PEPTIDE N-ACETYLGLUCOSAMINYLTRANSFERASE SPINDLY-RELATED"/>
    <property type="match status" value="1"/>
</dbReference>
<feature type="repeat" description="TPR" evidence="3">
    <location>
        <begin position="98"/>
        <end position="131"/>
    </location>
</feature>
<keyword evidence="6" id="KW-1185">Reference proteome</keyword>
<dbReference type="OrthoDB" id="508486at2"/>
<reference evidence="5 6" key="2">
    <citation type="submission" date="2018-03" db="EMBL/GenBank/DDBJ databases">
        <title>The ancient ancestry and fast evolution of plastids.</title>
        <authorList>
            <person name="Moore K.R."/>
            <person name="Magnabosco C."/>
            <person name="Momper L."/>
            <person name="Gold D.A."/>
            <person name="Bosak T."/>
            <person name="Fournier G.P."/>
        </authorList>
    </citation>
    <scope>NUCLEOTIDE SEQUENCE [LARGE SCALE GENOMIC DNA]</scope>
    <source>
        <strain evidence="5 6">ULC18</strain>
    </source>
</reference>
<dbReference type="PROSITE" id="PS50005">
    <property type="entry name" value="TPR"/>
    <property type="match status" value="2"/>
</dbReference>
<comment type="caution">
    <text evidence="5">The sequence shown here is derived from an EMBL/GenBank/DDBJ whole genome shotgun (WGS) entry which is preliminary data.</text>
</comment>
<evidence type="ECO:0000256" key="2">
    <source>
        <dbReference type="ARBA" id="ARBA00022803"/>
    </source>
</evidence>
<dbReference type="SUPFAM" id="SSF48452">
    <property type="entry name" value="TPR-like"/>
    <property type="match status" value="1"/>
</dbReference>
<evidence type="ECO:0000256" key="3">
    <source>
        <dbReference type="PROSITE-ProRule" id="PRU00339"/>
    </source>
</evidence>
<feature type="region of interest" description="Disordered" evidence="4">
    <location>
        <begin position="1"/>
        <end position="30"/>
    </location>
</feature>
<accession>A0A2T1E6S4</accession>
<dbReference type="PANTHER" id="PTHR44858">
    <property type="entry name" value="TETRATRICOPEPTIDE REPEAT PROTEIN 6"/>
    <property type="match status" value="1"/>
</dbReference>
<keyword evidence="1" id="KW-0677">Repeat</keyword>
<feature type="repeat" description="TPR" evidence="3">
    <location>
        <begin position="132"/>
        <end position="165"/>
    </location>
</feature>
<evidence type="ECO:0000256" key="1">
    <source>
        <dbReference type="ARBA" id="ARBA00022737"/>
    </source>
</evidence>
<gene>
    <name evidence="5" type="ORF">C7B82_13185</name>
</gene>
<dbReference type="RefSeq" id="WP_106256756.1">
    <property type="nucleotide sequence ID" value="NZ_CAWNSW010000001.1"/>
</dbReference>
<dbReference type="InterPro" id="IPR050498">
    <property type="entry name" value="Ycf3"/>
</dbReference>
<protein>
    <submittedName>
        <fullName evidence="5">Uncharacterized protein</fullName>
    </submittedName>
</protein>
<evidence type="ECO:0000256" key="4">
    <source>
        <dbReference type="SAM" id="MobiDB-lite"/>
    </source>
</evidence>
<dbReference type="AlphaFoldDB" id="A0A2T1E6S4"/>
<evidence type="ECO:0000313" key="5">
    <source>
        <dbReference type="EMBL" id="PSB28428.1"/>
    </source>
</evidence>
<keyword evidence="2 3" id="KW-0802">TPR repeat</keyword>
<dbReference type="Proteomes" id="UP000239576">
    <property type="component" value="Unassembled WGS sequence"/>
</dbReference>
<dbReference type="EMBL" id="PVWK01000079">
    <property type="protein sequence ID" value="PSB28428.1"/>
    <property type="molecule type" value="Genomic_DNA"/>
</dbReference>